<dbReference type="OrthoDB" id="8447155at2"/>
<dbReference type="PATRIC" id="fig|1157951.4.peg.2469"/>
<dbReference type="HAMAP" id="MF_00764">
    <property type="entry name" value="UPF0306"/>
    <property type="match status" value="1"/>
</dbReference>
<dbReference type="Gene3D" id="2.30.110.10">
    <property type="entry name" value="Electron Transport, Fmn-binding Protein, Chain A"/>
    <property type="match status" value="1"/>
</dbReference>
<dbReference type="RefSeq" id="WP_014657337.1">
    <property type="nucleotide sequence ID" value="NC_017731.1"/>
</dbReference>
<gene>
    <name evidence="2" type="ordered locus">S70_12280</name>
</gene>
<dbReference type="AlphaFoldDB" id="A0A140NN43"/>
<dbReference type="SUPFAM" id="SSF50475">
    <property type="entry name" value="FMN-binding split barrel"/>
    <property type="match status" value="1"/>
</dbReference>
<proteinExistence type="inferred from homology"/>
<reference evidence="2 3" key="1">
    <citation type="journal article" date="2012" name="J. Bacteriol.">
        <title>Complete Genome Sequence of Providencia stuartii Clinical Isolate MRSN 2154.</title>
        <authorList>
            <person name="Clifford R.J."/>
            <person name="Hang J."/>
            <person name="Riley M.C."/>
            <person name="Onmus-Leone F."/>
            <person name="Kuschner R.A."/>
            <person name="Lesho E.P."/>
            <person name="Waterman P.E."/>
        </authorList>
    </citation>
    <scope>NUCLEOTIDE SEQUENCE [LARGE SCALE GENOMIC DNA]</scope>
    <source>
        <strain evidence="2 3">MRSN 2154</strain>
    </source>
</reference>
<organism evidence="2 3">
    <name type="scientific">Providencia stuartii (strain MRSN 2154)</name>
    <dbReference type="NCBI Taxonomy" id="1157951"/>
    <lineage>
        <taxon>Bacteria</taxon>
        <taxon>Pseudomonadati</taxon>
        <taxon>Pseudomonadota</taxon>
        <taxon>Gammaproteobacteria</taxon>
        <taxon>Enterobacterales</taxon>
        <taxon>Morganellaceae</taxon>
        <taxon>Providencia</taxon>
    </lineage>
</organism>
<dbReference type="InterPro" id="IPR011194">
    <property type="entry name" value="UPF0306"/>
</dbReference>
<name>A0A140NN43_PROSM</name>
<dbReference type="GeneID" id="93520943"/>
<evidence type="ECO:0000313" key="2">
    <source>
        <dbReference type="EMBL" id="AFH94303.1"/>
    </source>
</evidence>
<dbReference type="NCBIfam" id="NF002900">
    <property type="entry name" value="PRK03467.1"/>
    <property type="match status" value="1"/>
</dbReference>
<accession>A0A140NN43</accession>
<dbReference type="Proteomes" id="UP000005012">
    <property type="component" value="Chromosome"/>
</dbReference>
<dbReference type="InterPro" id="IPR012349">
    <property type="entry name" value="Split_barrel_FMN-bd"/>
</dbReference>
<dbReference type="KEGG" id="psi:S70_12280"/>
<dbReference type="PIRSF" id="PIRSF009554">
    <property type="entry name" value="UCP009554"/>
    <property type="match status" value="1"/>
</dbReference>
<dbReference type="HOGENOM" id="CLU_105087_3_0_6"/>
<evidence type="ECO:0000313" key="3">
    <source>
        <dbReference type="Proteomes" id="UP000005012"/>
    </source>
</evidence>
<protein>
    <recommendedName>
        <fullName evidence="1">UPF0306 protein S70_12280</fullName>
    </recommendedName>
</protein>
<evidence type="ECO:0000256" key="1">
    <source>
        <dbReference type="HAMAP-Rule" id="MF_00764"/>
    </source>
</evidence>
<comment type="similarity">
    <text evidence="1">Belongs to the UPF0306 family.</text>
</comment>
<reference evidence="3" key="2">
    <citation type="submission" date="2012-04" db="EMBL/GenBank/DDBJ databases">
        <title>Complete genome sequence of Providencia stuartii clinical isolate MRSN 2154.</title>
        <authorList>
            <person name="Clifford R.J."/>
            <person name="Hang J."/>
            <person name="Riley M.C."/>
            <person name="Onmus-Leone F."/>
            <person name="Kuschner R.A."/>
            <person name="Lesho E.P."/>
            <person name="Waterman P.E."/>
        </authorList>
    </citation>
    <scope>NUCLEOTIDE SEQUENCE [LARGE SCALE GENOMIC DNA]</scope>
    <source>
        <strain evidence="3">MRSN 2154</strain>
    </source>
</reference>
<dbReference type="EMBL" id="CP003488">
    <property type="protein sequence ID" value="AFH94303.1"/>
    <property type="molecule type" value="Genomic_DNA"/>
</dbReference>
<sequence length="145" mass="16722">MNDEHALQHIQRYFSRQHVFSLFTCHGNDIWPASCYYAFDAKSMSLFFMTDPASRHGQLMTENPHVAGTVSAQTKVVSQIQGLQFIGQVIALDGSLRQQAHQFYCRRFPVALTAKLPVWRLQLQEVKMVNNKLGFGSKLYWSRNR</sequence>